<reference evidence="1" key="1">
    <citation type="submission" date="2021-06" db="EMBL/GenBank/DDBJ databases">
        <authorList>
            <person name="Kallberg Y."/>
            <person name="Tangrot J."/>
            <person name="Rosling A."/>
        </authorList>
    </citation>
    <scope>NUCLEOTIDE SEQUENCE</scope>
    <source>
        <strain evidence="1">AU212A</strain>
    </source>
</reference>
<keyword evidence="2" id="KW-1185">Reference proteome</keyword>
<name>A0ACA9L8U4_9GLOM</name>
<organism evidence="1 2">
    <name type="scientific">Scutellospora calospora</name>
    <dbReference type="NCBI Taxonomy" id="85575"/>
    <lineage>
        <taxon>Eukaryota</taxon>
        <taxon>Fungi</taxon>
        <taxon>Fungi incertae sedis</taxon>
        <taxon>Mucoromycota</taxon>
        <taxon>Glomeromycotina</taxon>
        <taxon>Glomeromycetes</taxon>
        <taxon>Diversisporales</taxon>
        <taxon>Gigasporaceae</taxon>
        <taxon>Scutellospora</taxon>
    </lineage>
</organism>
<protein>
    <submittedName>
        <fullName evidence="1">2792_t:CDS:1</fullName>
    </submittedName>
</protein>
<comment type="caution">
    <text evidence="1">The sequence shown here is derived from an EMBL/GenBank/DDBJ whole genome shotgun (WGS) entry which is preliminary data.</text>
</comment>
<dbReference type="Proteomes" id="UP000789860">
    <property type="component" value="Unassembled WGS sequence"/>
</dbReference>
<proteinExistence type="predicted"/>
<accession>A0ACA9L8U4</accession>
<dbReference type="EMBL" id="CAJVPM010004355">
    <property type="protein sequence ID" value="CAG8512097.1"/>
    <property type="molecule type" value="Genomic_DNA"/>
</dbReference>
<gene>
    <name evidence="1" type="ORF">SCALOS_LOCUS3703</name>
</gene>
<evidence type="ECO:0000313" key="1">
    <source>
        <dbReference type="EMBL" id="CAG8512097.1"/>
    </source>
</evidence>
<sequence>MFKYFEYREEIIKLLFDLSNVIDYVCIFRDYLDKNTISNLNEYMIKHKIYLKCQLIDLKTLNLLTNFNFKGLSLCGFNYQEKIFNNFLHLTDIELRNVYYITYLDIIKLDNLISLSLININISNENILLVIRNLKKLKYLKISNYKIKYLIRDLINCSIEHENVKVLEFGMYDNINFFDIEKIRLWKFEKCLDLESKEIFRFWNPKVFYLYGPRESGKTTLIQLLLDSESCSVYDKAEKLRSPEWEDYDEQEILLLDKYHKKID</sequence>
<evidence type="ECO:0000313" key="2">
    <source>
        <dbReference type="Proteomes" id="UP000789860"/>
    </source>
</evidence>